<dbReference type="PANTHER" id="PTHR23514:SF13">
    <property type="entry name" value="INNER MEMBRANE PROTEIN YBJJ"/>
    <property type="match status" value="1"/>
</dbReference>
<evidence type="ECO:0000256" key="5">
    <source>
        <dbReference type="SAM" id="Phobius"/>
    </source>
</evidence>
<keyword evidence="3 5" id="KW-1133">Transmembrane helix</keyword>
<evidence type="ECO:0000313" key="7">
    <source>
        <dbReference type="EMBL" id="KMW60423.1"/>
    </source>
</evidence>
<evidence type="ECO:0000256" key="4">
    <source>
        <dbReference type="ARBA" id="ARBA00023136"/>
    </source>
</evidence>
<dbReference type="Proteomes" id="UP000037178">
    <property type="component" value="Unassembled WGS sequence"/>
</dbReference>
<dbReference type="InterPro" id="IPR036259">
    <property type="entry name" value="MFS_trans_sf"/>
</dbReference>
<feature type="transmembrane region" description="Helical" evidence="5">
    <location>
        <begin position="12"/>
        <end position="29"/>
    </location>
</feature>
<dbReference type="Pfam" id="PF07690">
    <property type="entry name" value="MFS_1"/>
    <property type="match status" value="1"/>
</dbReference>
<feature type="transmembrane region" description="Helical" evidence="5">
    <location>
        <begin position="273"/>
        <end position="291"/>
    </location>
</feature>
<dbReference type="CDD" id="cd17393">
    <property type="entry name" value="MFS_MosC_like"/>
    <property type="match status" value="1"/>
</dbReference>
<protein>
    <submittedName>
        <fullName evidence="7">Integral membrane transport protein</fullName>
    </submittedName>
</protein>
<name>A0A0J9H402_9RHOB</name>
<dbReference type="STRING" id="1675527.AIOL_000578"/>
<feature type="transmembrane region" description="Helical" evidence="5">
    <location>
        <begin position="330"/>
        <end position="352"/>
    </location>
</feature>
<feature type="transmembrane region" description="Helical" evidence="5">
    <location>
        <begin position="208"/>
        <end position="230"/>
    </location>
</feature>
<feature type="transmembrane region" description="Helical" evidence="5">
    <location>
        <begin position="358"/>
        <end position="377"/>
    </location>
</feature>
<accession>A0A0J9H402</accession>
<evidence type="ECO:0000256" key="3">
    <source>
        <dbReference type="ARBA" id="ARBA00022989"/>
    </source>
</evidence>
<evidence type="ECO:0000259" key="6">
    <source>
        <dbReference type="PROSITE" id="PS50850"/>
    </source>
</evidence>
<reference evidence="7 8" key="1">
    <citation type="submission" date="2015-06" db="EMBL/GenBank/DDBJ databases">
        <title>Draft genome sequence of an Alphaproteobacteria species associated to the Mediterranean sponge Oscarella lobularis.</title>
        <authorList>
            <person name="Jourda C."/>
            <person name="Santini S."/>
            <person name="Claverie J.-M."/>
        </authorList>
    </citation>
    <scope>NUCLEOTIDE SEQUENCE [LARGE SCALE GENOMIC DNA]</scope>
    <source>
        <strain evidence="7">IGS</strain>
    </source>
</reference>
<feature type="transmembrane region" description="Helical" evidence="5">
    <location>
        <begin position="139"/>
        <end position="157"/>
    </location>
</feature>
<sequence>MTAGAPPPGSERAIYATFALQAFASGAVLTRVPDLQVQAGLSETQLGLAFTLGALGSILSSMIAGNAALRFGTKRVNGWSIIALAVAAVFAALGTGPLGISAAFCASGVMFGFSNVAMNLEADRFEAATGTRIMNRCHGMWSIGVLASTGLGVGARAMPVPTLWHMLVMLAVVAMALLWLQPQVRPAPRRGNTHTPGSQLARPDMASVVLVLFAFVAGTAHMAANTWAVIFARDNFAAADWIDTLTLPAFLLAMTVGRLYADRWVERYGAARMGRILAAVTAVGTVALVLAPSVWVAILGFALVGLGTGPLFPLMVSAAGRSPHRPAEEAVAAAILLISATGVVTPIVFGWLAEAVGLRWSFAALLPLCAVTIALSARAARGGGSTAPKV</sequence>
<feature type="transmembrane region" description="Helical" evidence="5">
    <location>
        <begin position="76"/>
        <end position="94"/>
    </location>
</feature>
<comment type="subcellular location">
    <subcellularLocation>
        <location evidence="1">Membrane</location>
        <topology evidence="1">Multi-pass membrane protein</topology>
    </subcellularLocation>
</comment>
<dbReference type="GO" id="GO:0022857">
    <property type="term" value="F:transmembrane transporter activity"/>
    <property type="evidence" value="ECO:0007669"/>
    <property type="project" value="InterPro"/>
</dbReference>
<proteinExistence type="predicted"/>
<feature type="transmembrane region" description="Helical" evidence="5">
    <location>
        <begin position="49"/>
        <end position="69"/>
    </location>
</feature>
<dbReference type="InterPro" id="IPR051788">
    <property type="entry name" value="MFS_Transporter"/>
</dbReference>
<dbReference type="PATRIC" id="fig|1675527.3.peg.634"/>
<dbReference type="SUPFAM" id="SSF103473">
    <property type="entry name" value="MFS general substrate transporter"/>
    <property type="match status" value="1"/>
</dbReference>
<feature type="transmembrane region" description="Helical" evidence="5">
    <location>
        <begin position="163"/>
        <end position="180"/>
    </location>
</feature>
<dbReference type="PANTHER" id="PTHR23514">
    <property type="entry name" value="BYPASS OF STOP CODON PROTEIN 6"/>
    <property type="match status" value="1"/>
</dbReference>
<dbReference type="RefSeq" id="WP_049641511.1">
    <property type="nucleotide sequence ID" value="NZ_LFTY01000001.1"/>
</dbReference>
<keyword evidence="4 5" id="KW-0472">Membrane</keyword>
<comment type="caution">
    <text evidence="7">The sequence shown here is derived from an EMBL/GenBank/DDBJ whole genome shotgun (WGS) entry which is preliminary data.</text>
</comment>
<keyword evidence="2 5" id="KW-0812">Transmembrane</keyword>
<dbReference type="InterPro" id="IPR011701">
    <property type="entry name" value="MFS"/>
</dbReference>
<organism evidence="7 8">
    <name type="scientific">Candidatus Rhodobacter oscarellae</name>
    <dbReference type="NCBI Taxonomy" id="1675527"/>
    <lineage>
        <taxon>Bacteria</taxon>
        <taxon>Pseudomonadati</taxon>
        <taxon>Pseudomonadota</taxon>
        <taxon>Alphaproteobacteria</taxon>
        <taxon>Rhodobacterales</taxon>
        <taxon>Rhodobacter group</taxon>
        <taxon>Rhodobacter</taxon>
    </lineage>
</organism>
<feature type="transmembrane region" description="Helical" evidence="5">
    <location>
        <begin position="100"/>
        <end position="118"/>
    </location>
</feature>
<feature type="domain" description="Major facilitator superfamily (MFS) profile" evidence="6">
    <location>
        <begin position="206"/>
        <end position="390"/>
    </location>
</feature>
<keyword evidence="8" id="KW-1185">Reference proteome</keyword>
<evidence type="ECO:0000313" key="8">
    <source>
        <dbReference type="Proteomes" id="UP000037178"/>
    </source>
</evidence>
<gene>
    <name evidence="7" type="ORF">AIOL_000578</name>
</gene>
<feature type="transmembrane region" description="Helical" evidence="5">
    <location>
        <begin position="297"/>
        <end position="318"/>
    </location>
</feature>
<evidence type="ECO:0000256" key="1">
    <source>
        <dbReference type="ARBA" id="ARBA00004141"/>
    </source>
</evidence>
<dbReference type="InterPro" id="IPR020846">
    <property type="entry name" value="MFS_dom"/>
</dbReference>
<dbReference type="AlphaFoldDB" id="A0A0J9H402"/>
<dbReference type="PROSITE" id="PS50850">
    <property type="entry name" value="MFS"/>
    <property type="match status" value="1"/>
</dbReference>
<dbReference type="EMBL" id="LFTY01000001">
    <property type="protein sequence ID" value="KMW60423.1"/>
    <property type="molecule type" value="Genomic_DNA"/>
</dbReference>
<dbReference type="OrthoDB" id="9810941at2"/>
<dbReference type="Gene3D" id="1.20.1250.20">
    <property type="entry name" value="MFS general substrate transporter like domains"/>
    <property type="match status" value="1"/>
</dbReference>
<feature type="transmembrane region" description="Helical" evidence="5">
    <location>
        <begin position="242"/>
        <end position="261"/>
    </location>
</feature>
<dbReference type="GO" id="GO:0016020">
    <property type="term" value="C:membrane"/>
    <property type="evidence" value="ECO:0007669"/>
    <property type="project" value="UniProtKB-SubCell"/>
</dbReference>
<evidence type="ECO:0000256" key="2">
    <source>
        <dbReference type="ARBA" id="ARBA00022692"/>
    </source>
</evidence>